<organism evidence="5 6">
    <name type="scientific">Rubinisphaera italica</name>
    <dbReference type="NCBI Taxonomy" id="2527969"/>
    <lineage>
        <taxon>Bacteria</taxon>
        <taxon>Pseudomonadati</taxon>
        <taxon>Planctomycetota</taxon>
        <taxon>Planctomycetia</taxon>
        <taxon>Planctomycetales</taxon>
        <taxon>Planctomycetaceae</taxon>
        <taxon>Rubinisphaera</taxon>
    </lineage>
</organism>
<dbReference type="Pfam" id="PF07635">
    <property type="entry name" value="PSCyt1"/>
    <property type="match status" value="1"/>
</dbReference>
<dbReference type="PROSITE" id="PS51007">
    <property type="entry name" value="CYTC"/>
    <property type="match status" value="1"/>
</dbReference>
<keyword evidence="6" id="KW-1185">Reference proteome</keyword>
<dbReference type="GO" id="GO:0046872">
    <property type="term" value="F:metal ion binding"/>
    <property type="evidence" value="ECO:0007669"/>
    <property type="project" value="UniProtKB-KW"/>
</dbReference>
<dbReference type="Pfam" id="PF07583">
    <property type="entry name" value="PSCyt2"/>
    <property type="match status" value="1"/>
</dbReference>
<keyword evidence="2 3" id="KW-0408">Iron</keyword>
<dbReference type="GO" id="GO:0020037">
    <property type="term" value="F:heme binding"/>
    <property type="evidence" value="ECO:0007669"/>
    <property type="project" value="InterPro"/>
</dbReference>
<dbReference type="Pfam" id="PF07587">
    <property type="entry name" value="PSD1"/>
    <property type="match status" value="1"/>
</dbReference>
<dbReference type="GO" id="GO:0009055">
    <property type="term" value="F:electron transfer activity"/>
    <property type="evidence" value="ECO:0007669"/>
    <property type="project" value="InterPro"/>
</dbReference>
<dbReference type="InterPro" id="IPR022655">
    <property type="entry name" value="DUF1553"/>
</dbReference>
<dbReference type="RefSeq" id="WP_146503696.1">
    <property type="nucleotide sequence ID" value="NZ_SJPG01000001.1"/>
</dbReference>
<dbReference type="EMBL" id="SJPG01000001">
    <property type="protein sequence ID" value="TWT61749.1"/>
    <property type="molecule type" value="Genomic_DNA"/>
</dbReference>
<reference evidence="5 6" key="1">
    <citation type="submission" date="2019-02" db="EMBL/GenBank/DDBJ databases">
        <title>Deep-cultivation of Planctomycetes and their phenomic and genomic characterization uncovers novel biology.</title>
        <authorList>
            <person name="Wiegand S."/>
            <person name="Jogler M."/>
            <person name="Boedeker C."/>
            <person name="Pinto D."/>
            <person name="Vollmers J."/>
            <person name="Rivas-Marin E."/>
            <person name="Kohn T."/>
            <person name="Peeters S.H."/>
            <person name="Heuer A."/>
            <person name="Rast P."/>
            <person name="Oberbeckmann S."/>
            <person name="Bunk B."/>
            <person name="Jeske O."/>
            <person name="Meyerdierks A."/>
            <person name="Storesund J.E."/>
            <person name="Kallscheuer N."/>
            <person name="Luecker S."/>
            <person name="Lage O.M."/>
            <person name="Pohl T."/>
            <person name="Merkel B.J."/>
            <person name="Hornburger P."/>
            <person name="Mueller R.-W."/>
            <person name="Bruemmer F."/>
            <person name="Labrenz M."/>
            <person name="Spormann A.M."/>
            <person name="Op Den Camp H."/>
            <person name="Overmann J."/>
            <person name="Amann R."/>
            <person name="Jetten M.S.M."/>
            <person name="Mascher T."/>
            <person name="Medema M.H."/>
            <person name="Devos D.P."/>
            <person name="Kaster A.-K."/>
            <person name="Ovreas L."/>
            <person name="Rohde M."/>
            <person name="Galperin M.Y."/>
            <person name="Jogler C."/>
        </authorList>
    </citation>
    <scope>NUCLEOTIDE SEQUENCE [LARGE SCALE GENOMIC DNA]</scope>
    <source>
        <strain evidence="5 6">Pan54</strain>
    </source>
</reference>
<evidence type="ECO:0000256" key="2">
    <source>
        <dbReference type="ARBA" id="ARBA00023004"/>
    </source>
</evidence>
<dbReference type="PANTHER" id="PTHR35889:SF3">
    <property type="entry name" value="F-BOX DOMAIN-CONTAINING PROTEIN"/>
    <property type="match status" value="1"/>
</dbReference>
<dbReference type="OrthoDB" id="127107at2"/>
<protein>
    <submittedName>
        <fullName evidence="5">Planctomycete cytochrome C</fullName>
    </submittedName>
</protein>
<keyword evidence="3" id="KW-0349">Heme</keyword>
<gene>
    <name evidence="5" type="ORF">Pan54_24860</name>
</gene>
<evidence type="ECO:0000313" key="5">
    <source>
        <dbReference type="EMBL" id="TWT61749.1"/>
    </source>
</evidence>
<dbReference type="InterPro" id="IPR011444">
    <property type="entry name" value="DUF1549"/>
</dbReference>
<accession>A0A5C5XGE6</accession>
<keyword evidence="1 3" id="KW-0479">Metal-binding</keyword>
<sequence length="1092" mass="124746">MKRYPSDVAVILLSLLYVIPVWADEQGETFFESEIRPILFEKCSACHTGAKHSGGLSLESRQALLDGGDSGAALNLDHPQASLLLQAVIRSDEVAMPPDDPLTKKEIDSISTWVELGAPWPEQAPLLSADAMRAKSHWAFQPVSHPKIPHMSSENGRANPIDAFVLKRLEDSQLMPSAQADQRTLARRVAYTLTGLPPTLEQVMKLENSNQPEALDRFVNELLASSHYGEHWARHWLDVARYSDTKGYVYAREERFWVHAWSYRDWVVDALNRDLPYDQFLKLQIAGDQVEERSRQDLAAMGFLTLGRRFLGVPWDIIDDRIDTLCRGTMGLTVACARCHDHKYDPIPTADYYSLYGVFASSEEKLVRLEVEKQSVEYETELNKRQQALAEKLQASREESFQRSRNRLGDYLQAQLELEKYPAQGFDQVFEKSDLLPAFVRRWQAWLHQSQRSQEPVFVAWHLYRQIPVEQFAEQSDVITRQINTLTDTQLNPLIRDAFQTPPVSFSEVIDRYAAVLKTIDDKYLSQEQPNTGVDNEAEEQLLAILYGPNAPCEIPDQPLVHIETFFDSGTINALWKLQGEVDRWIINSKEQVAHSLILQDSQVEFPPRILRRGNPVNYGDDVPRQFLALLSGPDRQPFSTGSGRYELAEMITSPQNPLTARVIVNRVWTHHFGQGLVTTPSDFGLRAERPSHPELLDWLSNWFMKEGWSLKKLHRLILTSNTYRQSSFVNPESVSHQKAQLLDPENRLLWRMNRHRLNFEEFRDSLLSTSGQLDPTLKGKPANLFSAPYPNRRTLYGQIDRQYLPSTLRIFDFANPDLHIPKRSETTVPQQSLFLLNHPLVLEQVQLLVKDIDTDQPEAFVNQLFQRAFQRNPDSRELAEAIRFMESADFPATPITRPTTANWQYGYGQYDEEQGRTTGFTPLPHFTGNAWQGGVAWPDATLGWVQLTAVGGHPGNNREHAAVRRWTAPRKMTIDVSSALINEPAAGDGIRAFVVSSQSGTLQNVKSHQKQMDLNVRELQVEENETIDFIVDIDEVLNSDQFLWEITIQEIGHDTIWNSKLDFPTDTINHLSPEEQLAHILFCTNEFIFVD</sequence>
<dbReference type="AlphaFoldDB" id="A0A5C5XGE6"/>
<dbReference type="PANTHER" id="PTHR35889">
    <property type="entry name" value="CYCLOINULO-OLIGOSACCHARIDE FRUCTANOTRANSFERASE-RELATED"/>
    <property type="match status" value="1"/>
</dbReference>
<evidence type="ECO:0000259" key="4">
    <source>
        <dbReference type="PROSITE" id="PS51007"/>
    </source>
</evidence>
<dbReference type="Proteomes" id="UP000316095">
    <property type="component" value="Unassembled WGS sequence"/>
</dbReference>
<proteinExistence type="predicted"/>
<evidence type="ECO:0000313" key="6">
    <source>
        <dbReference type="Proteomes" id="UP000316095"/>
    </source>
</evidence>
<dbReference type="InterPro" id="IPR009056">
    <property type="entry name" value="Cyt_c-like_dom"/>
</dbReference>
<name>A0A5C5XGE6_9PLAN</name>
<comment type="caution">
    <text evidence="5">The sequence shown here is derived from an EMBL/GenBank/DDBJ whole genome shotgun (WGS) entry which is preliminary data.</text>
</comment>
<dbReference type="InterPro" id="IPR011429">
    <property type="entry name" value="Cyt_c_Planctomycete-type"/>
</dbReference>
<evidence type="ECO:0000256" key="3">
    <source>
        <dbReference type="PROSITE-ProRule" id="PRU00433"/>
    </source>
</evidence>
<evidence type="ECO:0000256" key="1">
    <source>
        <dbReference type="ARBA" id="ARBA00022723"/>
    </source>
</evidence>
<feature type="domain" description="Cytochrome c" evidence="4">
    <location>
        <begin position="22"/>
        <end position="118"/>
    </location>
</feature>